<keyword evidence="2" id="KW-1185">Reference proteome</keyword>
<dbReference type="PANTHER" id="PTHR39332">
    <property type="entry name" value="BLL4707 PROTEIN"/>
    <property type="match status" value="1"/>
</dbReference>
<reference evidence="1 2" key="1">
    <citation type="submission" date="2019-06" db="EMBL/GenBank/DDBJ databases">
        <title>A novel species of marine bacteria.</title>
        <authorList>
            <person name="Wang Y."/>
        </authorList>
    </citation>
    <scope>NUCLEOTIDE SEQUENCE [LARGE SCALE GENOMIC DNA]</scope>
    <source>
        <strain evidence="1 2">MA1-10</strain>
    </source>
</reference>
<evidence type="ECO:0000313" key="1">
    <source>
        <dbReference type="EMBL" id="TQV68372.1"/>
    </source>
</evidence>
<name>A0A545STT9_9RHOB</name>
<dbReference type="Proteomes" id="UP000315816">
    <property type="component" value="Unassembled WGS sequence"/>
</dbReference>
<proteinExistence type="predicted"/>
<accession>A0A545STT9</accession>
<dbReference type="PANTHER" id="PTHR39332:SF7">
    <property type="entry name" value="SRPBCC FAMILY PROTEIN"/>
    <property type="match status" value="1"/>
</dbReference>
<dbReference type="SUPFAM" id="SSF55961">
    <property type="entry name" value="Bet v1-like"/>
    <property type="match status" value="1"/>
</dbReference>
<organism evidence="1 2">
    <name type="scientific">Aliiroseovarius halocynthiae</name>
    <dbReference type="NCBI Taxonomy" id="985055"/>
    <lineage>
        <taxon>Bacteria</taxon>
        <taxon>Pseudomonadati</taxon>
        <taxon>Pseudomonadota</taxon>
        <taxon>Alphaproteobacteria</taxon>
        <taxon>Rhodobacterales</taxon>
        <taxon>Paracoccaceae</taxon>
        <taxon>Aliiroseovarius</taxon>
    </lineage>
</organism>
<gene>
    <name evidence="1" type="ORF">FIL88_01915</name>
</gene>
<dbReference type="InterPro" id="IPR019587">
    <property type="entry name" value="Polyketide_cyclase/dehydratase"/>
</dbReference>
<dbReference type="InterPro" id="IPR023393">
    <property type="entry name" value="START-like_dom_sf"/>
</dbReference>
<dbReference type="Gene3D" id="3.30.530.20">
    <property type="match status" value="1"/>
</dbReference>
<dbReference type="CDD" id="cd07821">
    <property type="entry name" value="PYR_PYL_RCAR_like"/>
    <property type="match status" value="1"/>
</dbReference>
<dbReference type="EMBL" id="VICH01000004">
    <property type="protein sequence ID" value="TQV68372.1"/>
    <property type="molecule type" value="Genomic_DNA"/>
</dbReference>
<sequence>MQKLFWQLLPSLLTVCGQEWAARVHLTLLKDCTVIQIERTRKIGATPEAVWAELSRFMHLDDIAPLVVKVDALTDFREGLGARRRAHFDNGTSLVEEVVDWQPNREMTIHCSDLEPLPLKALETIIRVEPLPNGRSKTVWNTQFQVKFGPFGWLMGQLLMRRPFNTVVGGNLKGLEKRVISG</sequence>
<dbReference type="Pfam" id="PF10604">
    <property type="entry name" value="Polyketide_cyc2"/>
    <property type="match status" value="1"/>
</dbReference>
<comment type="caution">
    <text evidence="1">The sequence shown here is derived from an EMBL/GenBank/DDBJ whole genome shotgun (WGS) entry which is preliminary data.</text>
</comment>
<evidence type="ECO:0000313" key="2">
    <source>
        <dbReference type="Proteomes" id="UP000315816"/>
    </source>
</evidence>
<dbReference type="OrthoDB" id="1364128at2"/>
<protein>
    <submittedName>
        <fullName evidence="1">SRPBCC family protein</fullName>
    </submittedName>
</protein>
<dbReference type="AlphaFoldDB" id="A0A545STT9"/>